<feature type="transmembrane region" description="Helical" evidence="1">
    <location>
        <begin position="137"/>
        <end position="156"/>
    </location>
</feature>
<dbReference type="Proteomes" id="UP000187209">
    <property type="component" value="Unassembled WGS sequence"/>
</dbReference>
<keyword evidence="1" id="KW-1133">Transmembrane helix</keyword>
<feature type="transmembrane region" description="Helical" evidence="1">
    <location>
        <begin position="70"/>
        <end position="95"/>
    </location>
</feature>
<accession>A0A1R2BTC5</accession>
<feature type="transmembrane region" description="Helical" evidence="1">
    <location>
        <begin position="200"/>
        <end position="228"/>
    </location>
</feature>
<proteinExistence type="predicted"/>
<evidence type="ECO:0000256" key="1">
    <source>
        <dbReference type="SAM" id="Phobius"/>
    </source>
</evidence>
<comment type="caution">
    <text evidence="2">The sequence shown here is derived from an EMBL/GenBank/DDBJ whole genome shotgun (WGS) entry which is preliminary data.</text>
</comment>
<feature type="transmembrane region" description="Helical" evidence="1">
    <location>
        <begin position="35"/>
        <end position="58"/>
    </location>
</feature>
<sequence length="246" mass="28254">MSRMLLDYQKRIFYLGSIFSSLLYFLTNVNVLSIPWIACACPFLISLMIVPGITYVMISKDCPKIDSFSFGLLLFCSINISMFTSLFIILLSLHLDNTISASWYSIFISLWYAFLIYFIMCIFLTPGLFAVQMKREALLIISWGLLALVTSILIALCAENHWENDWVVFLPFAIIGIGSIFIYVQMLFNDWSRLGREGLFYTFIMIGVIIGGFGEKAWIFVWVGIYLVGDWALSEFEAHAKYKELE</sequence>
<evidence type="ECO:0000313" key="2">
    <source>
        <dbReference type="EMBL" id="OMJ79835.1"/>
    </source>
</evidence>
<dbReference type="EMBL" id="MPUH01000451">
    <property type="protein sequence ID" value="OMJ79835.1"/>
    <property type="molecule type" value="Genomic_DNA"/>
</dbReference>
<gene>
    <name evidence="2" type="ORF">SteCoe_20030</name>
</gene>
<keyword evidence="3" id="KW-1185">Reference proteome</keyword>
<reference evidence="2 3" key="1">
    <citation type="submission" date="2016-11" db="EMBL/GenBank/DDBJ databases">
        <title>The macronuclear genome of Stentor coeruleus: a giant cell with tiny introns.</title>
        <authorList>
            <person name="Slabodnick M."/>
            <person name="Ruby J.G."/>
            <person name="Reiff S.B."/>
            <person name="Swart E.C."/>
            <person name="Gosai S."/>
            <person name="Prabakaran S."/>
            <person name="Witkowska E."/>
            <person name="Larue G.E."/>
            <person name="Fisher S."/>
            <person name="Freeman R.M."/>
            <person name="Gunawardena J."/>
            <person name="Chu W."/>
            <person name="Stover N.A."/>
            <person name="Gregory B.D."/>
            <person name="Nowacki M."/>
            <person name="Derisi J."/>
            <person name="Roy S.W."/>
            <person name="Marshall W.F."/>
            <person name="Sood P."/>
        </authorList>
    </citation>
    <scope>NUCLEOTIDE SEQUENCE [LARGE SCALE GENOMIC DNA]</scope>
    <source>
        <strain evidence="2">WM001</strain>
    </source>
</reference>
<organism evidence="2 3">
    <name type="scientific">Stentor coeruleus</name>
    <dbReference type="NCBI Taxonomy" id="5963"/>
    <lineage>
        <taxon>Eukaryota</taxon>
        <taxon>Sar</taxon>
        <taxon>Alveolata</taxon>
        <taxon>Ciliophora</taxon>
        <taxon>Postciliodesmatophora</taxon>
        <taxon>Heterotrichea</taxon>
        <taxon>Heterotrichida</taxon>
        <taxon>Stentoridae</taxon>
        <taxon>Stentor</taxon>
    </lineage>
</organism>
<dbReference type="OrthoDB" id="72976at2759"/>
<dbReference type="AlphaFoldDB" id="A0A1R2BTC5"/>
<feature type="transmembrane region" description="Helical" evidence="1">
    <location>
        <begin position="12"/>
        <end position="29"/>
    </location>
</feature>
<keyword evidence="1" id="KW-0472">Membrane</keyword>
<feature type="transmembrane region" description="Helical" evidence="1">
    <location>
        <begin position="101"/>
        <end position="125"/>
    </location>
</feature>
<protein>
    <submittedName>
        <fullName evidence="2">Uncharacterized protein</fullName>
    </submittedName>
</protein>
<feature type="transmembrane region" description="Helical" evidence="1">
    <location>
        <begin position="168"/>
        <end position="188"/>
    </location>
</feature>
<name>A0A1R2BTC5_9CILI</name>
<keyword evidence="1" id="KW-0812">Transmembrane</keyword>
<evidence type="ECO:0000313" key="3">
    <source>
        <dbReference type="Proteomes" id="UP000187209"/>
    </source>
</evidence>